<dbReference type="PANTHER" id="PTHR10578:SF107">
    <property type="entry name" value="2-HYDROXYACID OXIDASE 1"/>
    <property type="match status" value="1"/>
</dbReference>
<dbReference type="InterPro" id="IPR037396">
    <property type="entry name" value="FMN_HAD"/>
</dbReference>
<feature type="compositionally biased region" description="Basic and acidic residues" evidence="5">
    <location>
        <begin position="219"/>
        <end position="229"/>
    </location>
</feature>
<reference evidence="8" key="1">
    <citation type="journal article" date="2019" name="Int. J. Syst. Evol. Microbiol.">
        <title>The Global Catalogue of Microorganisms (GCM) 10K type strain sequencing project: providing services to taxonomists for standard genome sequencing and annotation.</title>
        <authorList>
            <consortium name="The Broad Institute Genomics Platform"/>
            <consortium name="The Broad Institute Genome Sequencing Center for Infectious Disease"/>
            <person name="Wu L."/>
            <person name="Ma J."/>
        </authorList>
    </citation>
    <scope>NUCLEOTIDE SEQUENCE [LARGE SCALE GENOMIC DNA]</scope>
    <source>
        <strain evidence="8">NBRC 102520</strain>
    </source>
</reference>
<comment type="caution">
    <text evidence="7">The sequence shown here is derived from an EMBL/GenBank/DDBJ whole genome shotgun (WGS) entry which is preliminary data.</text>
</comment>
<name>A0ABQ6B5N1_9BRAD</name>
<gene>
    <name evidence="7" type="ORF">GCM10007857_54990</name>
</gene>
<dbReference type="InterPro" id="IPR013785">
    <property type="entry name" value="Aldolase_TIM"/>
</dbReference>
<organism evidence="7 8">
    <name type="scientific">Bradyrhizobium iriomotense</name>
    <dbReference type="NCBI Taxonomy" id="441950"/>
    <lineage>
        <taxon>Bacteria</taxon>
        <taxon>Pseudomonadati</taxon>
        <taxon>Pseudomonadota</taxon>
        <taxon>Alphaproteobacteria</taxon>
        <taxon>Hyphomicrobiales</taxon>
        <taxon>Nitrobacteraceae</taxon>
        <taxon>Bradyrhizobium</taxon>
    </lineage>
</organism>
<keyword evidence="4" id="KW-0560">Oxidoreductase</keyword>
<proteinExistence type="predicted"/>
<keyword evidence="2" id="KW-0285">Flavoprotein</keyword>
<evidence type="ECO:0000256" key="3">
    <source>
        <dbReference type="ARBA" id="ARBA00022643"/>
    </source>
</evidence>
<evidence type="ECO:0000313" key="7">
    <source>
        <dbReference type="EMBL" id="GLR88786.1"/>
    </source>
</evidence>
<evidence type="ECO:0000256" key="5">
    <source>
        <dbReference type="SAM" id="MobiDB-lite"/>
    </source>
</evidence>
<dbReference type="PANTHER" id="PTHR10578">
    <property type="entry name" value="S -2-HYDROXY-ACID OXIDASE-RELATED"/>
    <property type="match status" value="1"/>
</dbReference>
<dbReference type="InterPro" id="IPR000262">
    <property type="entry name" value="FMN-dep_DH"/>
</dbReference>
<dbReference type="EMBL" id="BSOW01000021">
    <property type="protein sequence ID" value="GLR88786.1"/>
    <property type="molecule type" value="Genomic_DNA"/>
</dbReference>
<accession>A0ABQ6B5N1</accession>
<evidence type="ECO:0000313" key="8">
    <source>
        <dbReference type="Proteomes" id="UP001156905"/>
    </source>
</evidence>
<comment type="cofactor">
    <cofactor evidence="1">
        <name>FMN</name>
        <dbReference type="ChEBI" id="CHEBI:58210"/>
    </cofactor>
</comment>
<feature type="region of interest" description="Disordered" evidence="5">
    <location>
        <begin position="201"/>
        <end position="238"/>
    </location>
</feature>
<keyword evidence="3" id="KW-0288">FMN</keyword>
<dbReference type="PROSITE" id="PS51349">
    <property type="entry name" value="FMN_HYDROXY_ACID_DH_2"/>
    <property type="match status" value="1"/>
</dbReference>
<evidence type="ECO:0000256" key="2">
    <source>
        <dbReference type="ARBA" id="ARBA00022630"/>
    </source>
</evidence>
<feature type="domain" description="FMN hydroxy acid dehydrogenase" evidence="6">
    <location>
        <begin position="1"/>
        <end position="272"/>
    </location>
</feature>
<dbReference type="SUPFAM" id="SSF51395">
    <property type="entry name" value="FMN-linked oxidoreductases"/>
    <property type="match status" value="1"/>
</dbReference>
<evidence type="ECO:0000256" key="1">
    <source>
        <dbReference type="ARBA" id="ARBA00001917"/>
    </source>
</evidence>
<protein>
    <recommendedName>
        <fullName evidence="6">FMN hydroxy acid dehydrogenase domain-containing protein</fullName>
    </recommendedName>
</protein>
<keyword evidence="8" id="KW-1185">Reference proteome</keyword>
<evidence type="ECO:0000259" key="6">
    <source>
        <dbReference type="PROSITE" id="PS51349"/>
    </source>
</evidence>
<sequence length="272" mass="30185">MRALLNADDYRGVAQKFLPRGLFDYIDRGTEDEVALKRLRASLDEITLTPSVLTGHDRRSFDTTLLGRRLAAPLIVAPTALAGLVAHDGETKLARAASRVGIPVCISTQSVTTVETIRRGARDATLWFQLYVWRHRALTARLLERARACGCETLVVTVDTPVSPNREYNKRNGFGIPFVPSLRSTLDVALHPRWLVSVSRAPSPERRHADLRTLSGRVPHGDHPAEHRGGRAARPSPQLGRFALAARDLARQADRQGRFGRQGCGDRRRARL</sequence>
<dbReference type="Proteomes" id="UP001156905">
    <property type="component" value="Unassembled WGS sequence"/>
</dbReference>
<evidence type="ECO:0000256" key="4">
    <source>
        <dbReference type="ARBA" id="ARBA00023002"/>
    </source>
</evidence>
<feature type="region of interest" description="Disordered" evidence="5">
    <location>
        <begin position="253"/>
        <end position="272"/>
    </location>
</feature>
<dbReference type="Gene3D" id="3.20.20.70">
    <property type="entry name" value="Aldolase class I"/>
    <property type="match status" value="1"/>
</dbReference>
<dbReference type="Pfam" id="PF01070">
    <property type="entry name" value="FMN_dh"/>
    <property type="match status" value="1"/>
</dbReference>